<evidence type="ECO:0000313" key="6">
    <source>
        <dbReference type="Proteomes" id="UP000036458"/>
    </source>
</evidence>
<evidence type="ECO:0000259" key="4">
    <source>
        <dbReference type="Pfam" id="PF12802"/>
    </source>
</evidence>
<sequence length="155" mass="18305">MAQLSEEQRKLIEKIGIFHEQQGFPPATGRIMGLLFVTDRPYLSFEEIIETLNISKSATSNALNMLLQMRLIEYTTYPGDRKRYFGALLENWHQEVVNKMEQVLSFSKLVRQANELRGTSNPEMNKLMEERVEFMEYLSQEVPKLMENWLKERKK</sequence>
<dbReference type="RefSeq" id="WP_048919842.1">
    <property type="nucleotide sequence ID" value="NZ_CP010777.1"/>
</dbReference>
<dbReference type="SUPFAM" id="SSF46785">
    <property type="entry name" value="Winged helix' DNA-binding domain"/>
    <property type="match status" value="1"/>
</dbReference>
<accession>A0A0H4VI17</accession>
<evidence type="ECO:0000256" key="3">
    <source>
        <dbReference type="ARBA" id="ARBA00023163"/>
    </source>
</evidence>
<dbReference type="GO" id="GO:0003677">
    <property type="term" value="F:DNA binding"/>
    <property type="evidence" value="ECO:0007669"/>
    <property type="project" value="UniProtKB-KW"/>
</dbReference>
<dbReference type="PANTHER" id="PTHR38465">
    <property type="entry name" value="HTH-TYPE TRANSCRIPTIONAL REGULATOR MJ1563-RELATED"/>
    <property type="match status" value="1"/>
</dbReference>
<dbReference type="KEGG" id="ruf:TH63_04205"/>
<keyword evidence="6" id="KW-1185">Reference proteome</keyword>
<dbReference type="InterPro" id="IPR000835">
    <property type="entry name" value="HTH_MarR-typ"/>
</dbReference>
<dbReference type="InterPro" id="IPR036388">
    <property type="entry name" value="WH-like_DNA-bd_sf"/>
</dbReference>
<dbReference type="InterPro" id="IPR052362">
    <property type="entry name" value="HTH-GbsR_regulator"/>
</dbReference>
<dbReference type="AlphaFoldDB" id="A0A0H4VI17"/>
<proteinExistence type="predicted"/>
<organism evidence="5 6">
    <name type="scientific">Rufibacter radiotolerans</name>
    <dbReference type="NCBI Taxonomy" id="1379910"/>
    <lineage>
        <taxon>Bacteria</taxon>
        <taxon>Pseudomonadati</taxon>
        <taxon>Bacteroidota</taxon>
        <taxon>Cytophagia</taxon>
        <taxon>Cytophagales</taxon>
        <taxon>Hymenobacteraceae</taxon>
        <taxon>Rufibacter</taxon>
    </lineage>
</organism>
<gene>
    <name evidence="5" type="ORF">TH63_04205</name>
</gene>
<evidence type="ECO:0000256" key="2">
    <source>
        <dbReference type="ARBA" id="ARBA00023125"/>
    </source>
</evidence>
<evidence type="ECO:0000256" key="1">
    <source>
        <dbReference type="ARBA" id="ARBA00023015"/>
    </source>
</evidence>
<keyword evidence="3" id="KW-0804">Transcription</keyword>
<keyword evidence="2" id="KW-0238">DNA-binding</keyword>
<keyword evidence="1" id="KW-0805">Transcription regulation</keyword>
<protein>
    <recommendedName>
        <fullName evidence="4">HTH marR-type domain-containing protein</fullName>
    </recommendedName>
</protein>
<dbReference type="EMBL" id="CP010777">
    <property type="protein sequence ID" value="AKQ45013.1"/>
    <property type="molecule type" value="Genomic_DNA"/>
</dbReference>
<dbReference type="Proteomes" id="UP000036458">
    <property type="component" value="Chromosome"/>
</dbReference>
<reference evidence="5 6" key="1">
    <citation type="submission" date="2015-01" db="EMBL/GenBank/DDBJ databases">
        <title>Rufibacter sp./DG31D/ whole genome sequencing.</title>
        <authorList>
            <person name="Kim M.K."/>
            <person name="Srinivasan S."/>
            <person name="Lee J.-J."/>
        </authorList>
    </citation>
    <scope>NUCLEOTIDE SEQUENCE [LARGE SCALE GENOMIC DNA]</scope>
    <source>
        <strain evidence="5 6">DG31D</strain>
    </source>
</reference>
<dbReference type="GO" id="GO:0003700">
    <property type="term" value="F:DNA-binding transcription factor activity"/>
    <property type="evidence" value="ECO:0007669"/>
    <property type="project" value="InterPro"/>
</dbReference>
<dbReference type="PATRIC" id="fig|1379910.4.peg.912"/>
<dbReference type="InterPro" id="IPR036390">
    <property type="entry name" value="WH_DNA-bd_sf"/>
</dbReference>
<feature type="domain" description="HTH marR-type" evidence="4">
    <location>
        <begin position="34"/>
        <end position="82"/>
    </location>
</feature>
<evidence type="ECO:0000313" key="5">
    <source>
        <dbReference type="EMBL" id="AKQ45013.1"/>
    </source>
</evidence>
<dbReference type="Pfam" id="PF12802">
    <property type="entry name" value="MarR_2"/>
    <property type="match status" value="1"/>
</dbReference>
<dbReference type="STRING" id="1379910.TH63_04205"/>
<dbReference type="PANTHER" id="PTHR38465:SF1">
    <property type="entry name" value="HTH-TYPE TRANSCRIPTIONAL REGULATOR MJ1563-RELATED"/>
    <property type="match status" value="1"/>
</dbReference>
<dbReference type="Gene3D" id="1.10.10.10">
    <property type="entry name" value="Winged helix-like DNA-binding domain superfamily/Winged helix DNA-binding domain"/>
    <property type="match status" value="1"/>
</dbReference>
<name>A0A0H4VI17_9BACT</name>